<feature type="domain" description="Histidine kinase" evidence="16">
    <location>
        <begin position="350"/>
        <end position="551"/>
    </location>
</feature>
<dbReference type="SUPFAM" id="SSF55890">
    <property type="entry name" value="Sporulation response regulatory protein Spo0B"/>
    <property type="match status" value="1"/>
</dbReference>
<evidence type="ECO:0000256" key="2">
    <source>
        <dbReference type="ARBA" id="ARBA00004651"/>
    </source>
</evidence>
<keyword evidence="8" id="KW-0547">Nucleotide-binding</keyword>
<dbReference type="Gene3D" id="1.10.287.130">
    <property type="match status" value="1"/>
</dbReference>
<evidence type="ECO:0000256" key="5">
    <source>
        <dbReference type="ARBA" id="ARBA00022553"/>
    </source>
</evidence>
<dbReference type="Proteomes" id="UP000663801">
    <property type="component" value="Unassembled WGS sequence"/>
</dbReference>
<name>A0A938YHP6_9ACTN</name>
<evidence type="ECO:0000256" key="9">
    <source>
        <dbReference type="ARBA" id="ARBA00022777"/>
    </source>
</evidence>
<dbReference type="Gene3D" id="3.30.565.10">
    <property type="entry name" value="Histidine kinase-like ATPase, C-terminal domain"/>
    <property type="match status" value="1"/>
</dbReference>
<evidence type="ECO:0000256" key="10">
    <source>
        <dbReference type="ARBA" id="ARBA00022840"/>
    </source>
</evidence>
<dbReference type="SUPFAM" id="SSF103190">
    <property type="entry name" value="Sensory domain-like"/>
    <property type="match status" value="1"/>
</dbReference>
<keyword evidence="12" id="KW-0902">Two-component regulatory system</keyword>
<reference evidence="17" key="1">
    <citation type="submission" date="2021-01" db="EMBL/GenBank/DDBJ databases">
        <title>KCTC 19127 draft genome.</title>
        <authorList>
            <person name="An D."/>
        </authorList>
    </citation>
    <scope>NUCLEOTIDE SEQUENCE</scope>
    <source>
        <strain evidence="17">KCTC 19127</strain>
    </source>
</reference>
<comment type="subcellular location">
    <subcellularLocation>
        <location evidence="2">Cell membrane</location>
        <topology evidence="2">Multi-pass membrane protein</topology>
    </subcellularLocation>
</comment>
<feature type="transmembrane region" description="Helical" evidence="15">
    <location>
        <begin position="12"/>
        <end position="35"/>
    </location>
</feature>
<feature type="region of interest" description="Disordered" evidence="14">
    <location>
        <begin position="553"/>
        <end position="577"/>
    </location>
</feature>
<dbReference type="GO" id="GO:0005524">
    <property type="term" value="F:ATP binding"/>
    <property type="evidence" value="ECO:0007669"/>
    <property type="project" value="UniProtKB-KW"/>
</dbReference>
<evidence type="ECO:0000256" key="8">
    <source>
        <dbReference type="ARBA" id="ARBA00022741"/>
    </source>
</evidence>
<dbReference type="Pfam" id="PF17203">
    <property type="entry name" value="sCache_3_2"/>
    <property type="match status" value="1"/>
</dbReference>
<keyword evidence="13 15" id="KW-0472">Membrane</keyword>
<keyword evidence="5" id="KW-0597">Phosphoprotein</keyword>
<evidence type="ECO:0000256" key="1">
    <source>
        <dbReference type="ARBA" id="ARBA00000085"/>
    </source>
</evidence>
<proteinExistence type="predicted"/>
<evidence type="ECO:0000256" key="7">
    <source>
        <dbReference type="ARBA" id="ARBA00022692"/>
    </source>
</evidence>
<keyword evidence="18" id="KW-1185">Reference proteome</keyword>
<dbReference type="InterPro" id="IPR004358">
    <property type="entry name" value="Sig_transdc_His_kin-like_C"/>
</dbReference>
<dbReference type="PROSITE" id="PS50109">
    <property type="entry name" value="HIS_KIN"/>
    <property type="match status" value="1"/>
</dbReference>
<dbReference type="GO" id="GO:0005886">
    <property type="term" value="C:plasma membrane"/>
    <property type="evidence" value="ECO:0007669"/>
    <property type="project" value="UniProtKB-SubCell"/>
</dbReference>
<organism evidence="17 18">
    <name type="scientific">Nakamurella flavida</name>
    <dbReference type="NCBI Taxonomy" id="363630"/>
    <lineage>
        <taxon>Bacteria</taxon>
        <taxon>Bacillati</taxon>
        <taxon>Actinomycetota</taxon>
        <taxon>Actinomycetes</taxon>
        <taxon>Nakamurellales</taxon>
        <taxon>Nakamurellaceae</taxon>
        <taxon>Nakamurella</taxon>
    </lineage>
</organism>
<dbReference type="EMBL" id="JAERWL010000014">
    <property type="protein sequence ID" value="MBM9477891.1"/>
    <property type="molecule type" value="Genomic_DNA"/>
</dbReference>
<keyword evidence="7 15" id="KW-0812">Transmembrane</keyword>
<evidence type="ECO:0000256" key="4">
    <source>
        <dbReference type="ARBA" id="ARBA00022475"/>
    </source>
</evidence>
<dbReference type="PRINTS" id="PR00344">
    <property type="entry name" value="BCTRLSENSOR"/>
</dbReference>
<dbReference type="SMART" id="SM00387">
    <property type="entry name" value="HATPase_c"/>
    <property type="match status" value="1"/>
</dbReference>
<dbReference type="InterPro" id="IPR036890">
    <property type="entry name" value="HATPase_C_sf"/>
</dbReference>
<evidence type="ECO:0000256" key="6">
    <source>
        <dbReference type="ARBA" id="ARBA00022679"/>
    </source>
</evidence>
<evidence type="ECO:0000256" key="11">
    <source>
        <dbReference type="ARBA" id="ARBA00022989"/>
    </source>
</evidence>
<evidence type="ECO:0000313" key="18">
    <source>
        <dbReference type="Proteomes" id="UP000663801"/>
    </source>
</evidence>
<dbReference type="PANTHER" id="PTHR45436:SF5">
    <property type="entry name" value="SENSOR HISTIDINE KINASE TRCS"/>
    <property type="match status" value="1"/>
</dbReference>
<dbReference type="InterPro" id="IPR005467">
    <property type="entry name" value="His_kinase_dom"/>
</dbReference>
<dbReference type="GO" id="GO:0000155">
    <property type="term" value="F:phosphorelay sensor kinase activity"/>
    <property type="evidence" value="ECO:0007669"/>
    <property type="project" value="InterPro"/>
</dbReference>
<dbReference type="InterPro" id="IPR003594">
    <property type="entry name" value="HATPase_dom"/>
</dbReference>
<dbReference type="InterPro" id="IPR050428">
    <property type="entry name" value="TCS_sensor_his_kinase"/>
</dbReference>
<evidence type="ECO:0000256" key="12">
    <source>
        <dbReference type="ARBA" id="ARBA00023012"/>
    </source>
</evidence>
<keyword evidence="6" id="KW-0808">Transferase</keyword>
<sequence>MRRRRLRFSTELLLLQAAVVAAVVLVGFALFALLLDRQLSSEYGQRALAIARSFAPDDDLRTAVADWSATAAAGPATSAELAAGPVQIAAEAVRTRNDALFVVVTDDRGIRLAHPDPAELGLPVSTDPSTALGGGEEVVVQTGTLGDSARAKVPVYGPDGSATAGTVVGAVSVGIDTEEIAAALGEDLQVAALFTVAALALGVGASALLNRRLRRLTLGVEPEELAGMASEHEAVLGGIGEGVVAVDPAGTLTVANGEARRLFALDLVPGIPIARAGLPGRLTALLTGTTATGEPVLVVAGEKVLVCSVRTVRRNGRDLGLVLTARDRTDLELLTRQLDAVQTMSTALRAQRHEFANRLHVVHGLLAHGDRDEAQEYVRTLLGSGPLGTLLAGIDAVRDPTVQAFLSAKAAHARERSITLRLGPETWLDATITDPVAVTTVLGNLVDNACDAAALVPGCPPSDAGGWVEVELLADGTTLFVTVADSGDGVPAPLVDAIFTENVSTRGVGGRGLGLALVRQVARALDGDVWLADRGGDGTGAVFVARLPGVLAAPASPPGSNGSDDRRSPGTTLTEES</sequence>
<dbReference type="InterPro" id="IPR033463">
    <property type="entry name" value="sCache_3"/>
</dbReference>
<dbReference type="EC" id="2.7.13.3" evidence="3"/>
<evidence type="ECO:0000256" key="3">
    <source>
        <dbReference type="ARBA" id="ARBA00012438"/>
    </source>
</evidence>
<dbReference type="AlphaFoldDB" id="A0A938YHP6"/>
<dbReference type="InterPro" id="IPR039506">
    <property type="entry name" value="SPOB_a"/>
</dbReference>
<dbReference type="SUPFAM" id="SSF55874">
    <property type="entry name" value="ATPase domain of HSP90 chaperone/DNA topoisomerase II/histidine kinase"/>
    <property type="match status" value="1"/>
</dbReference>
<comment type="catalytic activity">
    <reaction evidence="1">
        <text>ATP + protein L-histidine = ADP + protein N-phospho-L-histidine.</text>
        <dbReference type="EC" id="2.7.13.3"/>
    </reaction>
</comment>
<dbReference type="InterPro" id="IPR016120">
    <property type="entry name" value="Sig_transdc_His_kin_SpoOB"/>
</dbReference>
<keyword evidence="10" id="KW-0067">ATP-binding</keyword>
<dbReference type="RefSeq" id="WP_205258016.1">
    <property type="nucleotide sequence ID" value="NZ_BAAAPV010000002.1"/>
</dbReference>
<dbReference type="Pfam" id="PF14689">
    <property type="entry name" value="SPOB_a"/>
    <property type="match status" value="1"/>
</dbReference>
<dbReference type="Gene3D" id="3.30.450.20">
    <property type="entry name" value="PAS domain"/>
    <property type="match status" value="2"/>
</dbReference>
<dbReference type="Pfam" id="PF02518">
    <property type="entry name" value="HATPase_c"/>
    <property type="match status" value="1"/>
</dbReference>
<evidence type="ECO:0000259" key="16">
    <source>
        <dbReference type="PROSITE" id="PS50109"/>
    </source>
</evidence>
<gene>
    <name evidence="17" type="ORF">JL107_15695</name>
</gene>
<evidence type="ECO:0000313" key="17">
    <source>
        <dbReference type="EMBL" id="MBM9477891.1"/>
    </source>
</evidence>
<protein>
    <recommendedName>
        <fullName evidence="3">histidine kinase</fullName>
        <ecNumber evidence="3">2.7.13.3</ecNumber>
    </recommendedName>
</protein>
<accession>A0A938YHP6</accession>
<dbReference type="PANTHER" id="PTHR45436">
    <property type="entry name" value="SENSOR HISTIDINE KINASE YKOH"/>
    <property type="match status" value="1"/>
</dbReference>
<dbReference type="InterPro" id="IPR029151">
    <property type="entry name" value="Sensor-like_sf"/>
</dbReference>
<evidence type="ECO:0000256" key="14">
    <source>
        <dbReference type="SAM" id="MobiDB-lite"/>
    </source>
</evidence>
<evidence type="ECO:0000256" key="13">
    <source>
        <dbReference type="ARBA" id="ARBA00023136"/>
    </source>
</evidence>
<keyword evidence="9" id="KW-0418">Kinase</keyword>
<keyword evidence="4" id="KW-1003">Cell membrane</keyword>
<keyword evidence="11 15" id="KW-1133">Transmembrane helix</keyword>
<evidence type="ECO:0000256" key="15">
    <source>
        <dbReference type="SAM" id="Phobius"/>
    </source>
</evidence>
<comment type="caution">
    <text evidence="17">The sequence shown here is derived from an EMBL/GenBank/DDBJ whole genome shotgun (WGS) entry which is preliminary data.</text>
</comment>